<gene>
    <name evidence="2" type="ORF">ASPBRDRAFT_478787</name>
</gene>
<feature type="compositionally biased region" description="Basic and acidic residues" evidence="1">
    <location>
        <begin position="48"/>
        <end position="63"/>
    </location>
</feature>
<feature type="region of interest" description="Disordered" evidence="1">
    <location>
        <begin position="1"/>
        <end position="25"/>
    </location>
</feature>
<keyword evidence="3" id="KW-1185">Reference proteome</keyword>
<proteinExistence type="predicted"/>
<dbReference type="Proteomes" id="UP000184499">
    <property type="component" value="Unassembled WGS sequence"/>
</dbReference>
<feature type="region of interest" description="Disordered" evidence="1">
    <location>
        <begin position="78"/>
        <end position="98"/>
    </location>
</feature>
<feature type="region of interest" description="Disordered" evidence="1">
    <location>
        <begin position="43"/>
        <end position="63"/>
    </location>
</feature>
<dbReference type="GeneID" id="93578456"/>
<reference evidence="3" key="1">
    <citation type="journal article" date="2017" name="Genome Biol.">
        <title>Comparative genomics reveals high biological diversity and specific adaptations in the industrially and medically important fungal genus Aspergillus.</title>
        <authorList>
            <person name="de Vries R.P."/>
            <person name="Riley R."/>
            <person name="Wiebenga A."/>
            <person name="Aguilar-Osorio G."/>
            <person name="Amillis S."/>
            <person name="Uchima C.A."/>
            <person name="Anderluh G."/>
            <person name="Asadollahi M."/>
            <person name="Askin M."/>
            <person name="Barry K."/>
            <person name="Battaglia E."/>
            <person name="Bayram O."/>
            <person name="Benocci T."/>
            <person name="Braus-Stromeyer S.A."/>
            <person name="Caldana C."/>
            <person name="Canovas D."/>
            <person name="Cerqueira G.C."/>
            <person name="Chen F."/>
            <person name="Chen W."/>
            <person name="Choi C."/>
            <person name="Clum A."/>
            <person name="Dos Santos R.A."/>
            <person name="Damasio A.R."/>
            <person name="Diallinas G."/>
            <person name="Emri T."/>
            <person name="Fekete E."/>
            <person name="Flipphi M."/>
            <person name="Freyberg S."/>
            <person name="Gallo A."/>
            <person name="Gournas C."/>
            <person name="Habgood R."/>
            <person name="Hainaut M."/>
            <person name="Harispe M.L."/>
            <person name="Henrissat B."/>
            <person name="Hilden K.S."/>
            <person name="Hope R."/>
            <person name="Hossain A."/>
            <person name="Karabika E."/>
            <person name="Karaffa L."/>
            <person name="Karanyi Z."/>
            <person name="Krasevec N."/>
            <person name="Kuo A."/>
            <person name="Kusch H."/>
            <person name="LaButti K."/>
            <person name="Lagendijk E.L."/>
            <person name="Lapidus A."/>
            <person name="Levasseur A."/>
            <person name="Lindquist E."/>
            <person name="Lipzen A."/>
            <person name="Logrieco A.F."/>
            <person name="MacCabe A."/>
            <person name="Maekelae M.R."/>
            <person name="Malavazi I."/>
            <person name="Melin P."/>
            <person name="Meyer V."/>
            <person name="Mielnichuk N."/>
            <person name="Miskei M."/>
            <person name="Molnar A.P."/>
            <person name="Mule G."/>
            <person name="Ngan C.Y."/>
            <person name="Orejas M."/>
            <person name="Orosz E."/>
            <person name="Ouedraogo J.P."/>
            <person name="Overkamp K.M."/>
            <person name="Park H.-S."/>
            <person name="Perrone G."/>
            <person name="Piumi F."/>
            <person name="Punt P.J."/>
            <person name="Ram A.F."/>
            <person name="Ramon A."/>
            <person name="Rauscher S."/>
            <person name="Record E."/>
            <person name="Riano-Pachon D.M."/>
            <person name="Robert V."/>
            <person name="Roehrig J."/>
            <person name="Ruller R."/>
            <person name="Salamov A."/>
            <person name="Salih N.S."/>
            <person name="Samson R.A."/>
            <person name="Sandor E."/>
            <person name="Sanguinetti M."/>
            <person name="Schuetze T."/>
            <person name="Sepcic K."/>
            <person name="Shelest E."/>
            <person name="Sherlock G."/>
            <person name="Sophianopoulou V."/>
            <person name="Squina F.M."/>
            <person name="Sun H."/>
            <person name="Susca A."/>
            <person name="Todd R.B."/>
            <person name="Tsang A."/>
            <person name="Unkles S.E."/>
            <person name="van de Wiele N."/>
            <person name="van Rossen-Uffink D."/>
            <person name="Oliveira J.V."/>
            <person name="Vesth T.C."/>
            <person name="Visser J."/>
            <person name="Yu J.-H."/>
            <person name="Zhou M."/>
            <person name="Andersen M.R."/>
            <person name="Archer D.B."/>
            <person name="Baker S.E."/>
            <person name="Benoit I."/>
            <person name="Brakhage A.A."/>
            <person name="Braus G.H."/>
            <person name="Fischer R."/>
            <person name="Frisvad J.C."/>
            <person name="Goldman G.H."/>
            <person name="Houbraken J."/>
            <person name="Oakley B."/>
            <person name="Pocsi I."/>
            <person name="Scazzocchio C."/>
            <person name="Seiboth B."/>
            <person name="vanKuyk P.A."/>
            <person name="Wortman J."/>
            <person name="Dyer P.S."/>
            <person name="Grigoriev I.V."/>
        </authorList>
    </citation>
    <scope>NUCLEOTIDE SEQUENCE [LARGE SCALE GENOMIC DNA]</scope>
    <source>
        <strain evidence="3">CBS 101740 / IMI 381727 / IBT 21946</strain>
    </source>
</reference>
<sequence length="98" mass="11706">MSTDSSMTTSLRRHADQEDLCNPDEPYYKRRSSFFGHVTGYYNTDNNHNNDTKQTTTEKSHDDSWSIKKFLSRHVSSSRRYRVLERGEPNRLRKRFTQ</sequence>
<accession>A0A1L9UU94</accession>
<dbReference type="VEuPathDB" id="FungiDB:ASPBRDRAFT_478787"/>
<protein>
    <submittedName>
        <fullName evidence="2">Uncharacterized protein</fullName>
    </submittedName>
</protein>
<name>A0A1L9UU94_ASPBC</name>
<feature type="compositionally biased region" description="Basic and acidic residues" evidence="1">
    <location>
        <begin position="82"/>
        <end position="91"/>
    </location>
</feature>
<evidence type="ECO:0000313" key="3">
    <source>
        <dbReference type="Proteomes" id="UP000184499"/>
    </source>
</evidence>
<dbReference type="AlphaFoldDB" id="A0A1L9UU94"/>
<evidence type="ECO:0000313" key="2">
    <source>
        <dbReference type="EMBL" id="OJJ75170.1"/>
    </source>
</evidence>
<dbReference type="RefSeq" id="XP_067482418.1">
    <property type="nucleotide sequence ID" value="XM_067625968.1"/>
</dbReference>
<organism evidence="2 3">
    <name type="scientific">Aspergillus brasiliensis (strain CBS 101740 / IMI 381727 / IBT 21946)</name>
    <dbReference type="NCBI Taxonomy" id="767769"/>
    <lineage>
        <taxon>Eukaryota</taxon>
        <taxon>Fungi</taxon>
        <taxon>Dikarya</taxon>
        <taxon>Ascomycota</taxon>
        <taxon>Pezizomycotina</taxon>
        <taxon>Eurotiomycetes</taxon>
        <taxon>Eurotiomycetidae</taxon>
        <taxon>Eurotiales</taxon>
        <taxon>Aspergillaceae</taxon>
        <taxon>Aspergillus</taxon>
        <taxon>Aspergillus subgen. Circumdati</taxon>
    </lineage>
</organism>
<evidence type="ECO:0000256" key="1">
    <source>
        <dbReference type="SAM" id="MobiDB-lite"/>
    </source>
</evidence>
<dbReference type="EMBL" id="KV878681">
    <property type="protein sequence ID" value="OJJ75170.1"/>
    <property type="molecule type" value="Genomic_DNA"/>
</dbReference>
<feature type="compositionally biased region" description="Polar residues" evidence="1">
    <location>
        <begin position="1"/>
        <end position="10"/>
    </location>
</feature>